<organism evidence="6 7">
    <name type="scientific">Pseudomonas inefficax</name>
    <dbReference type="NCBI Taxonomy" id="2078786"/>
    <lineage>
        <taxon>Bacteria</taxon>
        <taxon>Pseudomonadati</taxon>
        <taxon>Pseudomonadota</taxon>
        <taxon>Gammaproteobacteria</taxon>
        <taxon>Pseudomonadales</taxon>
        <taxon>Pseudomonadaceae</taxon>
        <taxon>Pseudomonas</taxon>
    </lineage>
</organism>
<reference evidence="6 7" key="1">
    <citation type="submission" date="2018-02" db="EMBL/GenBank/DDBJ databases">
        <authorList>
            <person name="Dubost A."/>
        </authorList>
    </citation>
    <scope>NUCLEOTIDE SEQUENCE [LARGE SCALE GENOMIC DNA]</scope>
    <source>
        <strain evidence="7">JV551A3</strain>
    </source>
</reference>
<name>A0AAQ1P9F5_9PSED</name>
<dbReference type="EMBL" id="OPYN01000150">
    <property type="protein sequence ID" value="SPO61652.1"/>
    <property type="molecule type" value="Genomic_DNA"/>
</dbReference>
<comment type="similarity">
    <text evidence="1">Belongs to the FAH family.</text>
</comment>
<dbReference type="PANTHER" id="PTHR42796:SF7">
    <property type="entry name" value="2-DEHYDRO-3-DEOXY-D-ARABINONATE DEHYDRATASE"/>
    <property type="match status" value="1"/>
</dbReference>
<evidence type="ECO:0000256" key="3">
    <source>
        <dbReference type="ARBA" id="ARBA00022723"/>
    </source>
</evidence>
<keyword evidence="7" id="KW-1185">Reference proteome</keyword>
<dbReference type="InterPro" id="IPR036663">
    <property type="entry name" value="Fumarylacetoacetase_C_sf"/>
</dbReference>
<evidence type="ECO:0000313" key="7">
    <source>
        <dbReference type="Proteomes" id="UP000294335"/>
    </source>
</evidence>
<dbReference type="SUPFAM" id="SSF56529">
    <property type="entry name" value="FAH"/>
    <property type="match status" value="1"/>
</dbReference>
<dbReference type="AlphaFoldDB" id="A0AAQ1P9F5"/>
<dbReference type="PANTHER" id="PTHR42796">
    <property type="entry name" value="FUMARYLACETOACETATE HYDROLASE DOMAIN-CONTAINING PROTEIN 2A-RELATED"/>
    <property type="match status" value="1"/>
</dbReference>
<evidence type="ECO:0000256" key="4">
    <source>
        <dbReference type="SAM" id="MobiDB-lite"/>
    </source>
</evidence>
<keyword evidence="3" id="KW-0479">Metal-binding</keyword>
<dbReference type="GO" id="GO:0046872">
    <property type="term" value="F:metal ion binding"/>
    <property type="evidence" value="ECO:0007669"/>
    <property type="project" value="UniProtKB-KW"/>
</dbReference>
<dbReference type="InterPro" id="IPR051121">
    <property type="entry name" value="FAH"/>
</dbReference>
<sequence length="413" mass="43952">MNDSKGTQMTDRANGKRPLPLNHDASAFDSGSWVGRVWLPEQGPAVVLVKAGAVHDISAHVATVSALLEVADPVAYLRSLPLAEPLIGLPALLGNSDPARRDLHQPWLLAPIDLQAVKAAGVTFATSLLERVVEEQAKGDPAKADAIRDTLASRIGADLSQIVPGSAQAEALRKVLVEQGLWSQYLEVGIGPDAEVFTKAQPLSAVGHGADIGIHPKSSWNNPEPEVVLAVSSDGCIKGAMLGNDVNLRDFEGRSALLLSKAKDNNASTALGPMLRLFDESFGLDDVRAAEVELQVVGEDGFILAGSSSMRQISRDPQDLVQQTLNENHQYPDGLVLFLGTLFAPKQDRDQPGNGFTHKPGDVVSISNPQLGTLCNRVTTSDLAPQWHFGLRALIDSLGQRGLLDVATTARLP</sequence>
<comment type="similarity">
    <text evidence="2">Belongs to the hydratase/decarboxylase family.</text>
</comment>
<evidence type="ECO:0000256" key="1">
    <source>
        <dbReference type="ARBA" id="ARBA00010211"/>
    </source>
</evidence>
<evidence type="ECO:0000256" key="2">
    <source>
        <dbReference type="ARBA" id="ARBA00010715"/>
    </source>
</evidence>
<dbReference type="Proteomes" id="UP000294335">
    <property type="component" value="Unassembled WGS sequence"/>
</dbReference>
<protein>
    <submittedName>
        <fullName evidence="6">Fumarylacetoacetate hydrolase</fullName>
    </submittedName>
</protein>
<dbReference type="InterPro" id="IPR011234">
    <property type="entry name" value="Fumarylacetoacetase-like_C"/>
</dbReference>
<proteinExistence type="inferred from homology"/>
<dbReference type="GO" id="GO:0016787">
    <property type="term" value="F:hydrolase activity"/>
    <property type="evidence" value="ECO:0007669"/>
    <property type="project" value="UniProtKB-KW"/>
</dbReference>
<dbReference type="Gene3D" id="3.90.850.10">
    <property type="entry name" value="Fumarylacetoacetase-like, C-terminal domain"/>
    <property type="match status" value="1"/>
</dbReference>
<keyword evidence="6" id="KW-0378">Hydrolase</keyword>
<accession>A0AAQ1P9F5</accession>
<gene>
    <name evidence="6" type="ORF">JV551A3_V1_1500129</name>
</gene>
<comment type="caution">
    <text evidence="6">The sequence shown here is derived from an EMBL/GenBank/DDBJ whole genome shotgun (WGS) entry which is preliminary data.</text>
</comment>
<evidence type="ECO:0000313" key="6">
    <source>
        <dbReference type="EMBL" id="SPO61652.1"/>
    </source>
</evidence>
<dbReference type="Pfam" id="PF01557">
    <property type="entry name" value="FAA_hydrolase"/>
    <property type="match status" value="1"/>
</dbReference>
<feature type="compositionally biased region" description="Polar residues" evidence="4">
    <location>
        <begin position="1"/>
        <end position="11"/>
    </location>
</feature>
<evidence type="ECO:0000259" key="5">
    <source>
        <dbReference type="Pfam" id="PF01557"/>
    </source>
</evidence>
<feature type="region of interest" description="Disordered" evidence="4">
    <location>
        <begin position="1"/>
        <end position="21"/>
    </location>
</feature>
<feature type="domain" description="Fumarylacetoacetase-like C-terminal" evidence="5">
    <location>
        <begin position="202"/>
        <end position="378"/>
    </location>
</feature>
<dbReference type="GO" id="GO:0044281">
    <property type="term" value="P:small molecule metabolic process"/>
    <property type="evidence" value="ECO:0007669"/>
    <property type="project" value="UniProtKB-ARBA"/>
</dbReference>